<feature type="non-terminal residue" evidence="4">
    <location>
        <position position="1"/>
    </location>
</feature>
<dbReference type="InterPro" id="IPR043136">
    <property type="entry name" value="B30.2/SPRY_sf"/>
</dbReference>
<evidence type="ECO:0000256" key="1">
    <source>
        <dbReference type="ARBA" id="ARBA00022737"/>
    </source>
</evidence>
<evidence type="ECO:0000256" key="2">
    <source>
        <dbReference type="ARBA" id="ARBA00023043"/>
    </source>
</evidence>
<gene>
    <name evidence="4" type="ORF">BDV95DRAFT_640945</name>
</gene>
<evidence type="ECO:0000313" key="4">
    <source>
        <dbReference type="EMBL" id="KAF2869361.1"/>
    </source>
</evidence>
<dbReference type="Pfam" id="PF12796">
    <property type="entry name" value="Ank_2"/>
    <property type="match status" value="2"/>
</dbReference>
<protein>
    <submittedName>
        <fullName evidence="4">Ankyrin repeat-containing domain protein</fullName>
    </submittedName>
</protein>
<dbReference type="PROSITE" id="PS50297">
    <property type="entry name" value="ANK_REP_REGION"/>
    <property type="match status" value="3"/>
</dbReference>
<dbReference type="SMART" id="SM00248">
    <property type="entry name" value="ANK"/>
    <property type="match status" value="7"/>
</dbReference>
<dbReference type="PROSITE" id="PS50088">
    <property type="entry name" value="ANK_REPEAT"/>
    <property type="match status" value="3"/>
</dbReference>
<dbReference type="AlphaFoldDB" id="A0A7C8M6T7"/>
<keyword evidence="2 3" id="KW-0040">ANK repeat</keyword>
<dbReference type="Proteomes" id="UP000481861">
    <property type="component" value="Unassembled WGS sequence"/>
</dbReference>
<reference evidence="4 5" key="1">
    <citation type="submission" date="2020-01" db="EMBL/GenBank/DDBJ databases">
        <authorList>
            <consortium name="DOE Joint Genome Institute"/>
            <person name="Haridas S."/>
            <person name="Albert R."/>
            <person name="Binder M."/>
            <person name="Bloem J."/>
            <person name="Labutti K."/>
            <person name="Salamov A."/>
            <person name="Andreopoulos B."/>
            <person name="Baker S.E."/>
            <person name="Barry K."/>
            <person name="Bills G."/>
            <person name="Bluhm B.H."/>
            <person name="Cannon C."/>
            <person name="Castanera R."/>
            <person name="Culley D.E."/>
            <person name="Daum C."/>
            <person name="Ezra D."/>
            <person name="Gonzalez J.B."/>
            <person name="Henrissat B."/>
            <person name="Kuo A."/>
            <person name="Liang C."/>
            <person name="Lipzen A."/>
            <person name="Lutzoni F."/>
            <person name="Magnuson J."/>
            <person name="Mondo S."/>
            <person name="Nolan M."/>
            <person name="Ohm R."/>
            <person name="Pangilinan J."/>
            <person name="Park H.-J.H."/>
            <person name="Ramirez L."/>
            <person name="Alfaro M."/>
            <person name="Sun H."/>
            <person name="Tritt A."/>
            <person name="Yoshinaga Y."/>
            <person name="Zwiers L.-H.L."/>
            <person name="Turgeon B.G."/>
            <person name="Goodwin S.B."/>
            <person name="Spatafora J.W."/>
            <person name="Crous P.W."/>
            <person name="Grigoriev I.V."/>
        </authorList>
    </citation>
    <scope>NUCLEOTIDE SEQUENCE [LARGE SCALE GENOMIC DNA]</scope>
    <source>
        <strain evidence="4 5">CBS 611.86</strain>
    </source>
</reference>
<dbReference type="EMBL" id="JAADJZ010000016">
    <property type="protein sequence ID" value="KAF2869361.1"/>
    <property type="molecule type" value="Genomic_DNA"/>
</dbReference>
<dbReference type="SUPFAM" id="SSF48403">
    <property type="entry name" value="Ankyrin repeat"/>
    <property type="match status" value="2"/>
</dbReference>
<feature type="repeat" description="ANK" evidence="3">
    <location>
        <begin position="89"/>
        <end position="123"/>
    </location>
</feature>
<dbReference type="PANTHER" id="PTHR24166:SF48">
    <property type="entry name" value="PROTEIN VAPYRIN"/>
    <property type="match status" value="1"/>
</dbReference>
<dbReference type="Gene3D" id="2.60.120.920">
    <property type="match status" value="1"/>
</dbReference>
<dbReference type="OrthoDB" id="341259at2759"/>
<dbReference type="PANTHER" id="PTHR24166">
    <property type="entry name" value="ROLLING PEBBLES, ISOFORM B"/>
    <property type="match status" value="1"/>
</dbReference>
<organism evidence="4 5">
    <name type="scientific">Massariosphaeria phaeospora</name>
    <dbReference type="NCBI Taxonomy" id="100035"/>
    <lineage>
        <taxon>Eukaryota</taxon>
        <taxon>Fungi</taxon>
        <taxon>Dikarya</taxon>
        <taxon>Ascomycota</taxon>
        <taxon>Pezizomycotina</taxon>
        <taxon>Dothideomycetes</taxon>
        <taxon>Pleosporomycetidae</taxon>
        <taxon>Pleosporales</taxon>
        <taxon>Pleosporales incertae sedis</taxon>
        <taxon>Massariosphaeria</taxon>
    </lineage>
</organism>
<dbReference type="Gene3D" id="1.25.40.20">
    <property type="entry name" value="Ankyrin repeat-containing domain"/>
    <property type="match status" value="1"/>
</dbReference>
<dbReference type="InterPro" id="IPR036770">
    <property type="entry name" value="Ankyrin_rpt-contain_sf"/>
</dbReference>
<accession>A0A7C8M6T7</accession>
<proteinExistence type="predicted"/>
<evidence type="ECO:0000313" key="5">
    <source>
        <dbReference type="Proteomes" id="UP000481861"/>
    </source>
</evidence>
<dbReference type="InterPro" id="IPR050889">
    <property type="entry name" value="Dendritic_Spine_Reg/Scaffold"/>
</dbReference>
<keyword evidence="1" id="KW-0677">Repeat</keyword>
<comment type="caution">
    <text evidence="4">The sequence shown here is derived from an EMBL/GenBank/DDBJ whole genome shotgun (WGS) entry which is preliminary data.</text>
</comment>
<feature type="repeat" description="ANK" evidence="3">
    <location>
        <begin position="124"/>
        <end position="156"/>
    </location>
</feature>
<evidence type="ECO:0000256" key="3">
    <source>
        <dbReference type="PROSITE-ProRule" id="PRU00023"/>
    </source>
</evidence>
<keyword evidence="5" id="KW-1185">Reference proteome</keyword>
<sequence length="420" mass="46417">HEKVVGRLLTAGADPNVTDLLGATVLHQASSRGCSDTVSSLLRFGKIADVDVQNKGKKTSLFLAARSGALRVVEELLKQGADPNIPGPGGSYAIHAAICAANNRVELVKSLLDKGAQVDAKDHRGNTALCMAVTWGYDEVVKILLQRKADPKTCGYNGNTPLHHAIYRNGSWTLFCHLLDHYEGRVPIKNYRGPTPLRVAVVFRKIVFLELLLEREDVNDISHNDDSNCGLLRTAIEMGDRKIVELLLSKVKVESLPETDSWDWLLLCTRANKNEDVLEVLLEFEDRPSLEANNDSLRELAFHKNFSFLARSLLREGANPVLKDKYGWTLGYIVPNSQYRNDAEDLARLPEGGVQSPNSWSAEDTAGKLVVEKGLTVKCLKQDEDGKRFAVSSVRSDFPVPPGVETFYFEVTIVNLEPSV</sequence>
<name>A0A7C8M6T7_9PLEO</name>
<dbReference type="InterPro" id="IPR002110">
    <property type="entry name" value="Ankyrin_rpt"/>
</dbReference>
<feature type="repeat" description="ANK" evidence="3">
    <location>
        <begin position="56"/>
        <end position="88"/>
    </location>
</feature>